<accession>A0AAV6SPI6</accession>
<comment type="caution">
    <text evidence="2">The sequence shown here is derived from an EMBL/GenBank/DDBJ whole genome shotgun (WGS) entry which is preliminary data.</text>
</comment>
<keyword evidence="3" id="KW-1185">Reference proteome</keyword>
<feature type="region of interest" description="Disordered" evidence="1">
    <location>
        <begin position="1"/>
        <end position="38"/>
    </location>
</feature>
<sequence>MGEGHTDKSLRDQFWTPTTPGRPQAAAGRTGQRETERQEELPEKIHLYHFLVALSITKSRLQGTATCPIVVCECVCVRGRVCGCVCVFVCMSCMCVPVLISNQLMH</sequence>
<organism evidence="2 3">
    <name type="scientific">Solea senegalensis</name>
    <name type="common">Senegalese sole</name>
    <dbReference type="NCBI Taxonomy" id="28829"/>
    <lineage>
        <taxon>Eukaryota</taxon>
        <taxon>Metazoa</taxon>
        <taxon>Chordata</taxon>
        <taxon>Craniata</taxon>
        <taxon>Vertebrata</taxon>
        <taxon>Euteleostomi</taxon>
        <taxon>Actinopterygii</taxon>
        <taxon>Neopterygii</taxon>
        <taxon>Teleostei</taxon>
        <taxon>Neoteleostei</taxon>
        <taxon>Acanthomorphata</taxon>
        <taxon>Carangaria</taxon>
        <taxon>Pleuronectiformes</taxon>
        <taxon>Pleuronectoidei</taxon>
        <taxon>Soleidae</taxon>
        <taxon>Solea</taxon>
    </lineage>
</organism>
<feature type="compositionally biased region" description="Basic and acidic residues" evidence="1">
    <location>
        <begin position="1"/>
        <end position="11"/>
    </location>
</feature>
<name>A0AAV6SPI6_SOLSE</name>
<reference evidence="2 3" key="1">
    <citation type="journal article" date="2021" name="Sci. Rep.">
        <title>Chromosome anchoring in Senegalese sole (Solea senegalensis) reveals sex-associated markers and genome rearrangements in flatfish.</title>
        <authorList>
            <person name="Guerrero-Cozar I."/>
            <person name="Gomez-Garrido J."/>
            <person name="Berbel C."/>
            <person name="Martinez-Blanch J.F."/>
            <person name="Alioto T."/>
            <person name="Claros M.G."/>
            <person name="Gagnaire P.A."/>
            <person name="Manchado M."/>
        </authorList>
    </citation>
    <scope>NUCLEOTIDE SEQUENCE [LARGE SCALE GENOMIC DNA]</scope>
    <source>
        <strain evidence="2">Sse05_10M</strain>
    </source>
</reference>
<protein>
    <submittedName>
        <fullName evidence="2">Uncharacterized protein</fullName>
    </submittedName>
</protein>
<dbReference type="AlphaFoldDB" id="A0AAV6SPI6"/>
<evidence type="ECO:0000313" key="3">
    <source>
        <dbReference type="Proteomes" id="UP000693946"/>
    </source>
</evidence>
<evidence type="ECO:0000256" key="1">
    <source>
        <dbReference type="SAM" id="MobiDB-lite"/>
    </source>
</evidence>
<proteinExistence type="predicted"/>
<dbReference type="Proteomes" id="UP000693946">
    <property type="component" value="Linkage Group LG12"/>
</dbReference>
<gene>
    <name evidence="2" type="ORF">JOB18_045755</name>
</gene>
<evidence type="ECO:0000313" key="2">
    <source>
        <dbReference type="EMBL" id="KAG7518867.1"/>
    </source>
</evidence>
<dbReference type="EMBL" id="JAGKHQ010000004">
    <property type="protein sequence ID" value="KAG7518867.1"/>
    <property type="molecule type" value="Genomic_DNA"/>
</dbReference>